<evidence type="ECO:0000256" key="4">
    <source>
        <dbReference type="ARBA" id="ARBA00022723"/>
    </source>
</evidence>
<evidence type="ECO:0000313" key="13">
    <source>
        <dbReference type="EMBL" id="SEJ84070.1"/>
    </source>
</evidence>
<evidence type="ECO:0000256" key="8">
    <source>
        <dbReference type="ARBA" id="ARBA00023125"/>
    </source>
</evidence>
<dbReference type="Gene3D" id="3.40.10.10">
    <property type="entry name" value="DNA Methylphosphotriester Repair Domain"/>
    <property type="match status" value="1"/>
</dbReference>
<evidence type="ECO:0000256" key="10">
    <source>
        <dbReference type="ARBA" id="ARBA00023163"/>
    </source>
</evidence>
<dbReference type="PROSITE" id="PS00041">
    <property type="entry name" value="HTH_ARAC_FAMILY_1"/>
    <property type="match status" value="1"/>
</dbReference>
<keyword evidence="10" id="KW-0804">Transcription</keyword>
<dbReference type="Gene3D" id="1.10.10.60">
    <property type="entry name" value="Homeodomain-like"/>
    <property type="match status" value="2"/>
</dbReference>
<feature type="domain" description="HTH araC/xylS-type" evidence="12">
    <location>
        <begin position="76"/>
        <end position="174"/>
    </location>
</feature>
<dbReference type="InterPro" id="IPR020449">
    <property type="entry name" value="Tscrpt_reg_AraC-type_HTH"/>
</dbReference>
<dbReference type="PANTHER" id="PTHR43280">
    <property type="entry name" value="ARAC-FAMILY TRANSCRIPTIONAL REGULATOR"/>
    <property type="match status" value="1"/>
</dbReference>
<keyword evidence="11" id="KW-0234">DNA repair</keyword>
<dbReference type="GO" id="GO:0043565">
    <property type="term" value="F:sequence-specific DNA binding"/>
    <property type="evidence" value="ECO:0007669"/>
    <property type="project" value="InterPro"/>
</dbReference>
<evidence type="ECO:0000256" key="5">
    <source>
        <dbReference type="ARBA" id="ARBA00022763"/>
    </source>
</evidence>
<dbReference type="InterPro" id="IPR016220">
    <property type="entry name" value="Me-P-triester_DNA_alkyl-Trfase"/>
</dbReference>
<evidence type="ECO:0000256" key="11">
    <source>
        <dbReference type="ARBA" id="ARBA00023204"/>
    </source>
</evidence>
<keyword evidence="5" id="KW-0227">DNA damage</keyword>
<evidence type="ECO:0000256" key="2">
    <source>
        <dbReference type="ARBA" id="ARBA00022603"/>
    </source>
</evidence>
<dbReference type="Proteomes" id="UP000199662">
    <property type="component" value="Unassembled WGS sequence"/>
</dbReference>
<dbReference type="GO" id="GO:0006307">
    <property type="term" value="P:DNA alkylation repair"/>
    <property type="evidence" value="ECO:0007669"/>
    <property type="project" value="UniProtKB-ARBA"/>
</dbReference>
<gene>
    <name evidence="13" type="ORF">SAMN05660742_11928</name>
</gene>
<name>A0A1H7CBS3_9FIRM</name>
<dbReference type="InterPro" id="IPR018060">
    <property type="entry name" value="HTH_AraC"/>
</dbReference>
<keyword evidence="3 13" id="KW-0808">Transferase</keyword>
<dbReference type="InterPro" id="IPR004026">
    <property type="entry name" value="Ada_DNA_repair_Zn-bd"/>
</dbReference>
<dbReference type="GO" id="GO:0008270">
    <property type="term" value="F:zinc ion binding"/>
    <property type="evidence" value="ECO:0007669"/>
    <property type="project" value="InterPro"/>
</dbReference>
<accession>A0A1H7CBS3</accession>
<keyword evidence="9" id="KW-0010">Activator</keyword>
<dbReference type="EMBL" id="FNZK01000019">
    <property type="protein sequence ID" value="SEJ84070.1"/>
    <property type="molecule type" value="Genomic_DNA"/>
</dbReference>
<evidence type="ECO:0000256" key="3">
    <source>
        <dbReference type="ARBA" id="ARBA00022679"/>
    </source>
</evidence>
<dbReference type="PANTHER" id="PTHR43280:SF2">
    <property type="entry name" value="HTH-TYPE TRANSCRIPTIONAL REGULATOR EXSA"/>
    <property type="match status" value="1"/>
</dbReference>
<organism evidence="13 14">
    <name type="scientific">Propionispira arboris</name>
    <dbReference type="NCBI Taxonomy" id="84035"/>
    <lineage>
        <taxon>Bacteria</taxon>
        <taxon>Bacillati</taxon>
        <taxon>Bacillota</taxon>
        <taxon>Negativicutes</taxon>
        <taxon>Selenomonadales</taxon>
        <taxon>Selenomonadaceae</taxon>
        <taxon>Propionispira</taxon>
    </lineage>
</organism>
<dbReference type="SUPFAM" id="SSF46689">
    <property type="entry name" value="Homeodomain-like"/>
    <property type="match status" value="1"/>
</dbReference>
<dbReference type="Pfam" id="PF12833">
    <property type="entry name" value="HTH_18"/>
    <property type="match status" value="1"/>
</dbReference>
<dbReference type="PROSITE" id="PS01124">
    <property type="entry name" value="HTH_ARAC_FAMILY_2"/>
    <property type="match status" value="1"/>
</dbReference>
<evidence type="ECO:0000256" key="7">
    <source>
        <dbReference type="ARBA" id="ARBA00023015"/>
    </source>
</evidence>
<dbReference type="AlphaFoldDB" id="A0A1H7CBS3"/>
<dbReference type="SMART" id="SM00342">
    <property type="entry name" value="HTH_ARAC"/>
    <property type="match status" value="1"/>
</dbReference>
<keyword evidence="7" id="KW-0805">Transcription regulation</keyword>
<keyword evidence="6" id="KW-0862">Zinc</keyword>
<evidence type="ECO:0000256" key="6">
    <source>
        <dbReference type="ARBA" id="ARBA00022833"/>
    </source>
</evidence>
<sequence>MWKAVYENDGSYDGIFFYAVQSTGIYCRPSCKSKIPKRENVYFFAAAEEARRAGFRPCKRCRSDLLDYQPIKEIAEKAKRLLDDSFRKSCDLNQKLRQLGVSSHRMVEIFQEEYGITLSEYVSKLRLTEAKRLLSDTDGRIIDIAYSVGFAGLSSFYRFFKTGTGVSPAAYRKEYRK</sequence>
<dbReference type="FunFam" id="3.40.10.10:FF:000001">
    <property type="entry name" value="DNA-3-methyladenine glycosylase 2"/>
    <property type="match status" value="1"/>
</dbReference>
<dbReference type="GO" id="GO:0008168">
    <property type="term" value="F:methyltransferase activity"/>
    <property type="evidence" value="ECO:0007669"/>
    <property type="project" value="UniProtKB-KW"/>
</dbReference>
<evidence type="ECO:0000259" key="12">
    <source>
        <dbReference type="PROSITE" id="PS01124"/>
    </source>
</evidence>
<keyword evidence="14" id="KW-1185">Reference proteome</keyword>
<reference evidence="13 14" key="1">
    <citation type="submission" date="2016-10" db="EMBL/GenBank/DDBJ databases">
        <authorList>
            <person name="de Groot N.N."/>
        </authorList>
    </citation>
    <scope>NUCLEOTIDE SEQUENCE [LARGE SCALE GENOMIC DNA]</scope>
    <source>
        <strain evidence="13 14">DSM 2179</strain>
    </source>
</reference>
<dbReference type="SUPFAM" id="SSF57884">
    <property type="entry name" value="Ada DNA repair protein, N-terminal domain (N-Ada 10)"/>
    <property type="match status" value="1"/>
</dbReference>
<evidence type="ECO:0000313" key="14">
    <source>
        <dbReference type="Proteomes" id="UP000199662"/>
    </source>
</evidence>
<dbReference type="GO" id="GO:0032259">
    <property type="term" value="P:methylation"/>
    <property type="evidence" value="ECO:0007669"/>
    <property type="project" value="UniProtKB-KW"/>
</dbReference>
<dbReference type="PRINTS" id="PR00032">
    <property type="entry name" value="HTHARAC"/>
</dbReference>
<dbReference type="GO" id="GO:0003700">
    <property type="term" value="F:DNA-binding transcription factor activity"/>
    <property type="evidence" value="ECO:0007669"/>
    <property type="project" value="InterPro"/>
</dbReference>
<protein>
    <submittedName>
        <fullName evidence="13">AraC family transcriptional regulator, regulatory protein of adaptative response / methylphosphotriester-DNA alkyltransferase methyltransferase</fullName>
    </submittedName>
</protein>
<evidence type="ECO:0000256" key="1">
    <source>
        <dbReference type="ARBA" id="ARBA00001947"/>
    </source>
</evidence>
<dbReference type="Pfam" id="PF02805">
    <property type="entry name" value="Ada_Zn_binding"/>
    <property type="match status" value="1"/>
</dbReference>
<keyword evidence="2 13" id="KW-0489">Methyltransferase</keyword>
<dbReference type="InterPro" id="IPR018062">
    <property type="entry name" value="HTH_AraC-typ_CS"/>
</dbReference>
<dbReference type="STRING" id="84035.SAMN05660742_11928"/>
<proteinExistence type="predicted"/>
<comment type="cofactor">
    <cofactor evidence="1">
        <name>Zn(2+)</name>
        <dbReference type="ChEBI" id="CHEBI:29105"/>
    </cofactor>
</comment>
<keyword evidence="8" id="KW-0238">DNA-binding</keyword>
<evidence type="ECO:0000256" key="9">
    <source>
        <dbReference type="ARBA" id="ARBA00023159"/>
    </source>
</evidence>
<dbReference type="InterPro" id="IPR009057">
    <property type="entry name" value="Homeodomain-like_sf"/>
</dbReference>
<keyword evidence="4" id="KW-0479">Metal-binding</keyword>
<dbReference type="PIRSF" id="PIRSF000408">
    <property type="entry name" value="Alkyltransferas_AdaA"/>
    <property type="match status" value="1"/>
</dbReference>
<dbReference type="InterPro" id="IPR035451">
    <property type="entry name" value="Ada-like_dom_sf"/>
</dbReference>